<dbReference type="Pfam" id="PF00534">
    <property type="entry name" value="Glycos_transf_1"/>
    <property type="match status" value="1"/>
</dbReference>
<dbReference type="RefSeq" id="WP_223904142.1">
    <property type="nucleotide sequence ID" value="NZ_AP024238.1"/>
</dbReference>
<proteinExistence type="predicted"/>
<dbReference type="Proteomes" id="UP000824366">
    <property type="component" value="Chromosome"/>
</dbReference>
<evidence type="ECO:0000259" key="1">
    <source>
        <dbReference type="Pfam" id="PF00534"/>
    </source>
</evidence>
<dbReference type="InterPro" id="IPR001296">
    <property type="entry name" value="Glyco_trans_1"/>
</dbReference>
<evidence type="ECO:0000313" key="3">
    <source>
        <dbReference type="EMBL" id="BCO28159.1"/>
    </source>
</evidence>
<accession>A0ABM7MPH5</accession>
<reference evidence="3 4" key="1">
    <citation type="journal article" date="2021" name="Microbiol. Spectr.">
        <title>A Single Bacterium Capable of Oxidation and Reduction of Iron at Circumneutral pH.</title>
        <authorList>
            <person name="Kato S."/>
            <person name="Ohkuma M."/>
        </authorList>
    </citation>
    <scope>NUCLEOTIDE SEQUENCE [LARGE SCALE GENOMIC DNA]</scope>
    <source>
        <strain evidence="3 4">MIZ03</strain>
    </source>
</reference>
<dbReference type="PANTHER" id="PTHR46401">
    <property type="entry name" value="GLYCOSYLTRANSFERASE WBBK-RELATED"/>
    <property type="match status" value="1"/>
</dbReference>
<feature type="domain" description="DUF1972" evidence="2">
    <location>
        <begin position="12"/>
        <end position="185"/>
    </location>
</feature>
<dbReference type="SUPFAM" id="SSF53756">
    <property type="entry name" value="UDP-Glycosyltransferase/glycogen phosphorylase"/>
    <property type="match status" value="1"/>
</dbReference>
<sequence>MQALVLNIDMQKTLRILGTRGVPAAYGGFETFAEYLSLYLVAQGWRVVVYCQDNGTGPIFEDTWQGVERVHISVTQTGAKGAVVFDWKSIGHACQYKDLCLTLGYNTALFSTRLRLNGIPNIFNMDGIEWHRGKWGVVTKAWFWINDWVGCLIGNHLVADHPKIREHLITRVPESKITTIAYGADLVTNAPVEPLKAFSLEPSKYLTVIARAEPENSLLEIVQGFSAKERGLKLLVLGNYEDTNAYQQNVKSAASPEVQFVGAIYDKDVLHSLRFHSLAYIHGHQVGGTNPSLVEALGAGNAVIAHDNQFNRWVAGQGAKYFSNAREFALCIDKLEANPSLLETLRGHAKQRFKDAFYWTDILAQYEKLLMSFLPN</sequence>
<name>A0ABM7MPH5_9BURK</name>
<evidence type="ECO:0008006" key="5">
    <source>
        <dbReference type="Google" id="ProtNLM"/>
    </source>
</evidence>
<keyword evidence="4" id="KW-1185">Reference proteome</keyword>
<dbReference type="Pfam" id="PF09314">
    <property type="entry name" value="DUF1972"/>
    <property type="match status" value="1"/>
</dbReference>
<evidence type="ECO:0000313" key="4">
    <source>
        <dbReference type="Proteomes" id="UP000824366"/>
    </source>
</evidence>
<dbReference type="Gene3D" id="3.40.50.2000">
    <property type="entry name" value="Glycogen Phosphorylase B"/>
    <property type="match status" value="2"/>
</dbReference>
<dbReference type="PANTHER" id="PTHR46401:SF8">
    <property type="entry name" value="BLL6006 PROTEIN"/>
    <property type="match status" value="1"/>
</dbReference>
<evidence type="ECO:0000259" key="2">
    <source>
        <dbReference type="Pfam" id="PF09314"/>
    </source>
</evidence>
<dbReference type="EMBL" id="AP024238">
    <property type="protein sequence ID" value="BCO28159.1"/>
    <property type="molecule type" value="Genomic_DNA"/>
</dbReference>
<gene>
    <name evidence="3" type="ORF">MIZ03_3056</name>
</gene>
<feature type="domain" description="Glycosyl transferase family 1" evidence="1">
    <location>
        <begin position="202"/>
        <end position="351"/>
    </location>
</feature>
<dbReference type="InterPro" id="IPR015393">
    <property type="entry name" value="DUF1972"/>
</dbReference>
<protein>
    <recommendedName>
        <fullName evidence="5">DUF1972 domain-containing protein</fullName>
    </recommendedName>
</protein>
<organism evidence="3 4">
    <name type="scientific">Rhodoferax lithotrophicus</name>
    <dbReference type="NCBI Taxonomy" id="2798804"/>
    <lineage>
        <taxon>Bacteria</taxon>
        <taxon>Pseudomonadati</taxon>
        <taxon>Pseudomonadota</taxon>
        <taxon>Betaproteobacteria</taxon>
        <taxon>Burkholderiales</taxon>
        <taxon>Comamonadaceae</taxon>
        <taxon>Rhodoferax</taxon>
    </lineage>
</organism>